<evidence type="ECO:0000259" key="1">
    <source>
        <dbReference type="Pfam" id="PF04324"/>
    </source>
</evidence>
<dbReference type="Pfam" id="PF04324">
    <property type="entry name" value="Fer2_BFD"/>
    <property type="match status" value="1"/>
</dbReference>
<gene>
    <name evidence="2" type="ORF">HPF_23000</name>
</gene>
<name>A0A4P6X9X8_HYDPS</name>
<dbReference type="AlphaFoldDB" id="A0A4P6X9X8"/>
<organism evidence="2 3">
    <name type="scientific">Hydrogenophaga pseudoflava</name>
    <name type="common">Pseudomonas carboxydoflava</name>
    <dbReference type="NCBI Taxonomy" id="47421"/>
    <lineage>
        <taxon>Bacteria</taxon>
        <taxon>Pseudomonadati</taxon>
        <taxon>Pseudomonadota</taxon>
        <taxon>Betaproteobacteria</taxon>
        <taxon>Burkholderiales</taxon>
        <taxon>Comamonadaceae</taxon>
        <taxon>Hydrogenophaga</taxon>
    </lineage>
</organism>
<accession>A0A4P6X9X8</accession>
<feature type="domain" description="BFD-like [2Fe-2S]-binding" evidence="1">
    <location>
        <begin position="2"/>
        <end position="46"/>
    </location>
</feature>
<reference evidence="2 3" key="1">
    <citation type="submission" date="2019-03" db="EMBL/GenBank/DDBJ databases">
        <authorList>
            <person name="Sebastian G."/>
            <person name="Baumann P."/>
            <person name="Ruckert C."/>
            <person name="Kalinowski J."/>
            <person name="Nebel B."/>
            <person name="Takors R."/>
            <person name="Blombach B."/>
        </authorList>
    </citation>
    <scope>NUCLEOTIDE SEQUENCE [LARGE SCALE GENOMIC DNA]</scope>
    <source>
        <strain evidence="2 3">DSM 1084</strain>
    </source>
</reference>
<dbReference type="Proteomes" id="UP000293912">
    <property type="component" value="Chromosome"/>
</dbReference>
<evidence type="ECO:0000313" key="2">
    <source>
        <dbReference type="EMBL" id="QBM30574.1"/>
    </source>
</evidence>
<keyword evidence="3" id="KW-1185">Reference proteome</keyword>
<protein>
    <recommendedName>
        <fullName evidence="1">BFD-like [2Fe-2S]-binding domain-containing protein</fullName>
    </recommendedName>
</protein>
<sequence length="70" mass="7507">MIVCVCRRVNDKAIAQAARCGASFDDIQIDMGVATQCGQCESSARAVWMQCRPSQPTAHLQLQTEAPAPA</sequence>
<dbReference type="InterPro" id="IPR041854">
    <property type="entry name" value="BFD-like_2Fe2S-bd_dom_sf"/>
</dbReference>
<dbReference type="RefSeq" id="WP_066159489.1">
    <property type="nucleotide sequence ID" value="NZ_CP037867.1"/>
</dbReference>
<dbReference type="InterPro" id="IPR007419">
    <property type="entry name" value="BFD-like_2Fe2S-bd_dom"/>
</dbReference>
<dbReference type="KEGG" id="hpse:HPF_23000"/>
<proteinExistence type="predicted"/>
<evidence type="ECO:0000313" key="3">
    <source>
        <dbReference type="Proteomes" id="UP000293912"/>
    </source>
</evidence>
<dbReference type="Gene3D" id="1.10.10.1100">
    <property type="entry name" value="BFD-like [2Fe-2S]-binding domain"/>
    <property type="match status" value="1"/>
</dbReference>
<dbReference type="EMBL" id="CP037867">
    <property type="protein sequence ID" value="QBM30574.1"/>
    <property type="molecule type" value="Genomic_DNA"/>
</dbReference>